<evidence type="ECO:0000256" key="1">
    <source>
        <dbReference type="ARBA" id="ARBA00004496"/>
    </source>
</evidence>
<evidence type="ECO:0000256" key="7">
    <source>
        <dbReference type="ARBA" id="ARBA00022741"/>
    </source>
</evidence>
<dbReference type="GO" id="GO:0005524">
    <property type="term" value="F:ATP binding"/>
    <property type="evidence" value="ECO:0007669"/>
    <property type="project" value="UniProtKB-KW"/>
</dbReference>
<evidence type="ECO:0000256" key="9">
    <source>
        <dbReference type="ARBA" id="ARBA00022842"/>
    </source>
</evidence>
<dbReference type="SUPFAM" id="SSF52540">
    <property type="entry name" value="P-loop containing nucleoside triphosphate hydrolases"/>
    <property type="match status" value="1"/>
</dbReference>
<comment type="caution">
    <text evidence="11">The sequence shown here is derived from an EMBL/GenBank/DDBJ whole genome shotgun (WGS) entry which is preliminary data.</text>
</comment>
<evidence type="ECO:0000256" key="8">
    <source>
        <dbReference type="ARBA" id="ARBA00022840"/>
    </source>
</evidence>
<dbReference type="PANTHER" id="PTHR33540">
    <property type="entry name" value="TRNA THREONYLCARBAMOYLADENOSINE BIOSYNTHESIS PROTEIN TSAE"/>
    <property type="match status" value="1"/>
</dbReference>
<accession>A0A267MKA8</accession>
<dbReference type="AlphaFoldDB" id="A0A267MKA8"/>
<dbReference type="GO" id="GO:0016740">
    <property type="term" value="F:transferase activity"/>
    <property type="evidence" value="ECO:0007669"/>
    <property type="project" value="UniProtKB-KW"/>
</dbReference>
<evidence type="ECO:0000313" key="12">
    <source>
        <dbReference type="Proteomes" id="UP000216024"/>
    </source>
</evidence>
<evidence type="ECO:0000256" key="2">
    <source>
        <dbReference type="ARBA" id="ARBA00007599"/>
    </source>
</evidence>
<keyword evidence="6" id="KW-0479">Metal-binding</keyword>
<reference evidence="11 12" key="1">
    <citation type="submission" date="2017-06" db="EMBL/GenBank/DDBJ databases">
        <title>Draft genome sequence of anaerobic fermentative bacterium Anaeromicrobium sediminis DY2726D isolated from West Pacific Ocean sediments.</title>
        <authorList>
            <person name="Zeng X."/>
        </authorList>
    </citation>
    <scope>NUCLEOTIDE SEQUENCE [LARGE SCALE GENOMIC DNA]</scope>
    <source>
        <strain evidence="11 12">DY2726D</strain>
    </source>
</reference>
<keyword evidence="12" id="KW-1185">Reference proteome</keyword>
<dbReference type="OrthoDB" id="9815896at2"/>
<protein>
    <recommendedName>
        <fullName evidence="3">tRNA threonylcarbamoyladenosine biosynthesis protein TsaE</fullName>
    </recommendedName>
    <alternativeName>
        <fullName evidence="10">t(6)A37 threonylcarbamoyladenosine biosynthesis protein TsaE</fullName>
    </alternativeName>
</protein>
<evidence type="ECO:0000256" key="4">
    <source>
        <dbReference type="ARBA" id="ARBA00022490"/>
    </source>
</evidence>
<proteinExistence type="inferred from homology"/>
<dbReference type="Proteomes" id="UP000216024">
    <property type="component" value="Unassembled WGS sequence"/>
</dbReference>
<dbReference type="InterPro" id="IPR027417">
    <property type="entry name" value="P-loop_NTPase"/>
</dbReference>
<evidence type="ECO:0000256" key="5">
    <source>
        <dbReference type="ARBA" id="ARBA00022694"/>
    </source>
</evidence>
<keyword evidence="5" id="KW-0819">tRNA processing</keyword>
<dbReference type="RefSeq" id="WP_095133728.1">
    <property type="nucleotide sequence ID" value="NZ_NIBG01000008.1"/>
</dbReference>
<dbReference type="PANTHER" id="PTHR33540:SF2">
    <property type="entry name" value="TRNA THREONYLCARBAMOYLADENOSINE BIOSYNTHESIS PROTEIN TSAE"/>
    <property type="match status" value="1"/>
</dbReference>
<sequence>MKTIISNSEDKTFNIGYKLGELLQVGDIVCLTGDLGAGKTTMTKAIAKGLNIDEYITSPTFTIVHEYEGREKLYHFDVYRVGSVEEMEDIGYEEYFYSEGVCVIEWANLIEEIIPEKHLWINIKYGLNNERIMDMVPTSEHFKKIVEELERI</sequence>
<dbReference type="GO" id="GO:0046872">
    <property type="term" value="F:metal ion binding"/>
    <property type="evidence" value="ECO:0007669"/>
    <property type="project" value="UniProtKB-KW"/>
</dbReference>
<dbReference type="GO" id="GO:0005737">
    <property type="term" value="C:cytoplasm"/>
    <property type="evidence" value="ECO:0007669"/>
    <property type="project" value="UniProtKB-SubCell"/>
</dbReference>
<evidence type="ECO:0000313" key="11">
    <source>
        <dbReference type="EMBL" id="PAB59348.1"/>
    </source>
</evidence>
<keyword evidence="4" id="KW-0963">Cytoplasm</keyword>
<comment type="subcellular location">
    <subcellularLocation>
        <location evidence="1">Cytoplasm</location>
    </subcellularLocation>
</comment>
<dbReference type="Pfam" id="PF02367">
    <property type="entry name" value="TsaE"/>
    <property type="match status" value="1"/>
</dbReference>
<dbReference type="GO" id="GO:0002949">
    <property type="term" value="P:tRNA threonylcarbamoyladenosine modification"/>
    <property type="evidence" value="ECO:0007669"/>
    <property type="project" value="InterPro"/>
</dbReference>
<organism evidence="11 12">
    <name type="scientific">Anaeromicrobium sediminis</name>
    <dbReference type="NCBI Taxonomy" id="1478221"/>
    <lineage>
        <taxon>Bacteria</taxon>
        <taxon>Bacillati</taxon>
        <taxon>Bacillota</taxon>
        <taxon>Clostridia</taxon>
        <taxon>Peptostreptococcales</taxon>
        <taxon>Thermotaleaceae</taxon>
        <taxon>Anaeromicrobium</taxon>
    </lineage>
</organism>
<evidence type="ECO:0000256" key="3">
    <source>
        <dbReference type="ARBA" id="ARBA00019010"/>
    </source>
</evidence>
<dbReference type="NCBIfam" id="TIGR00150">
    <property type="entry name" value="T6A_YjeE"/>
    <property type="match status" value="1"/>
</dbReference>
<dbReference type="EMBL" id="NIBG01000008">
    <property type="protein sequence ID" value="PAB59348.1"/>
    <property type="molecule type" value="Genomic_DNA"/>
</dbReference>
<name>A0A267MKA8_9FIRM</name>
<comment type="similarity">
    <text evidence="2">Belongs to the TsaE family.</text>
</comment>
<keyword evidence="7" id="KW-0547">Nucleotide-binding</keyword>
<dbReference type="InterPro" id="IPR003442">
    <property type="entry name" value="T6A_TsaE"/>
</dbReference>
<evidence type="ECO:0000256" key="6">
    <source>
        <dbReference type="ARBA" id="ARBA00022723"/>
    </source>
</evidence>
<keyword evidence="9" id="KW-0460">Magnesium</keyword>
<keyword evidence="8" id="KW-0067">ATP-binding</keyword>
<keyword evidence="11" id="KW-0808">Transferase</keyword>
<evidence type="ECO:0000256" key="10">
    <source>
        <dbReference type="ARBA" id="ARBA00032441"/>
    </source>
</evidence>
<dbReference type="Gene3D" id="3.40.50.300">
    <property type="entry name" value="P-loop containing nucleotide triphosphate hydrolases"/>
    <property type="match status" value="1"/>
</dbReference>
<gene>
    <name evidence="11" type="ORF">CCE28_10835</name>
</gene>